<gene>
    <name evidence="1" type="ORF">SAMN06265173_11543</name>
</gene>
<name>A0A521EAC5_9RHOB</name>
<evidence type="ECO:0000313" key="2">
    <source>
        <dbReference type="Proteomes" id="UP000316030"/>
    </source>
</evidence>
<proteinExistence type="predicted"/>
<dbReference type="AlphaFoldDB" id="A0A521EAC5"/>
<accession>A0A521EAC5</accession>
<dbReference type="EMBL" id="FXTO01000015">
    <property type="protein sequence ID" value="SMO80886.1"/>
    <property type="molecule type" value="Genomic_DNA"/>
</dbReference>
<evidence type="ECO:0000313" key="1">
    <source>
        <dbReference type="EMBL" id="SMO80886.1"/>
    </source>
</evidence>
<sequence length="31" mass="3458">MGFTVIWIMSPRKIHRGLYDIGVLGRIGLAS</sequence>
<keyword evidence="2" id="KW-1185">Reference proteome</keyword>
<reference evidence="1 2" key="1">
    <citation type="submission" date="2017-05" db="EMBL/GenBank/DDBJ databases">
        <authorList>
            <person name="Varghese N."/>
            <person name="Submissions S."/>
        </authorList>
    </citation>
    <scope>NUCLEOTIDE SEQUENCE [LARGE SCALE GENOMIC DNA]</scope>
    <source>
        <strain evidence="1 2">DSM 29506</strain>
    </source>
</reference>
<dbReference type="Proteomes" id="UP000316030">
    <property type="component" value="Unassembled WGS sequence"/>
</dbReference>
<organism evidence="1 2">
    <name type="scientific">Thalassovita litoralis</name>
    <dbReference type="NCBI Taxonomy" id="1010611"/>
    <lineage>
        <taxon>Bacteria</taxon>
        <taxon>Pseudomonadati</taxon>
        <taxon>Pseudomonadota</taxon>
        <taxon>Alphaproteobacteria</taxon>
        <taxon>Rhodobacterales</taxon>
        <taxon>Roseobacteraceae</taxon>
        <taxon>Thalassovita</taxon>
    </lineage>
</organism>
<protein>
    <submittedName>
        <fullName evidence="1">Uncharacterized protein</fullName>
    </submittedName>
</protein>